<evidence type="ECO:0000256" key="4">
    <source>
        <dbReference type="SAM" id="SignalP"/>
    </source>
</evidence>
<dbReference type="EC" id="2.7.7.65" evidence="1"/>
<protein>
    <recommendedName>
        <fullName evidence="1">diguanylate cyclase</fullName>
        <ecNumber evidence="1">2.7.7.65</ecNumber>
    </recommendedName>
</protein>
<feature type="transmembrane region" description="Helical" evidence="3">
    <location>
        <begin position="337"/>
        <end position="359"/>
    </location>
</feature>
<reference evidence="7" key="1">
    <citation type="submission" date="2016-10" db="EMBL/GenBank/DDBJ databases">
        <authorList>
            <person name="Varghese N."/>
            <person name="Submissions S."/>
        </authorList>
    </citation>
    <scope>NUCLEOTIDE SEQUENCE [LARGE SCALE GENOMIC DNA]</scope>
    <source>
        <strain evidence="7">Nm76</strain>
    </source>
</reference>
<feature type="domain" description="GGDEF" evidence="5">
    <location>
        <begin position="432"/>
        <end position="566"/>
    </location>
</feature>
<dbReference type="EMBL" id="FODO01000017">
    <property type="protein sequence ID" value="SEO74394.1"/>
    <property type="molecule type" value="Genomic_DNA"/>
</dbReference>
<feature type="transmembrane region" description="Helical" evidence="3">
    <location>
        <begin position="277"/>
        <end position="299"/>
    </location>
</feature>
<feature type="transmembrane region" description="Helical" evidence="3">
    <location>
        <begin position="305"/>
        <end position="325"/>
    </location>
</feature>
<dbReference type="Gene3D" id="3.30.70.270">
    <property type="match status" value="1"/>
</dbReference>
<organism evidence="6 7">
    <name type="scientific">Nitrosomonas oligotropha</name>
    <dbReference type="NCBI Taxonomy" id="42354"/>
    <lineage>
        <taxon>Bacteria</taxon>
        <taxon>Pseudomonadati</taxon>
        <taxon>Pseudomonadota</taxon>
        <taxon>Betaproteobacteria</taxon>
        <taxon>Nitrosomonadales</taxon>
        <taxon>Nitrosomonadaceae</taxon>
        <taxon>Nitrosomonas</taxon>
    </lineage>
</organism>
<dbReference type="Gene3D" id="2.60.40.2380">
    <property type="match status" value="1"/>
</dbReference>
<dbReference type="Pfam" id="PF07695">
    <property type="entry name" value="7TMR-DISM_7TM"/>
    <property type="match status" value="1"/>
</dbReference>
<dbReference type="PROSITE" id="PS50887">
    <property type="entry name" value="GGDEF"/>
    <property type="match status" value="1"/>
</dbReference>
<gene>
    <name evidence="6" type="ORF">SAMN05216333_11721</name>
</gene>
<sequence length="567" mass="64254">MKKLFVLLSMMIMSVFWCLTASAAINVAEEYKETIGQRIRVYQDEDTHWRMQDALVAYRDGRFSQSGNSVINFGIGAKPVWLAFSVKNDGHNAVHRNLLLETSWLDKVDIYFLRQDELTGSYHMGDSLLFSQRPLDHRFFVAGHDFSAGETTVLIRVESDDDMVLPLYFISNEALADRDQWQAYSYGFMYGVILALVAYNVMLYVGLRTGPYLFYSLYLLFFLLLNTAYTGHGYQWLWPESPLWQKWANPVLIMACTVSGFAFALQFLNIKAAWPRVYRFVIVSSAVFCTFMLLAMLAGEFVVSLLISLVFIFFFYISSIVLGVISLQAGNQFAKYFLLASIFTICGGAITANAVWGFIPFTEWTYRATDIGMMMDAILLALALAERFNINQNEKLLAEKMAGIDSLTNLNNRRSFYKYVQPIWAMGLRSKSSTSVIMLDIDNFKLLNDTYGHALGDRVLVQLAETLQKEARSGDILARWGGEEFLIFLPETRLADAIAIAERMRNKVNAIQLTSIKGEKLLFTASFGVAHTLVTNVSLDELISQADQQLYRAKKQGRNCVCSDQSD</sequence>
<keyword evidence="3" id="KW-1133">Transmembrane helix</keyword>
<keyword evidence="4" id="KW-0732">Signal</keyword>
<evidence type="ECO:0000256" key="1">
    <source>
        <dbReference type="ARBA" id="ARBA00012528"/>
    </source>
</evidence>
<dbReference type="InterPro" id="IPR011623">
    <property type="entry name" value="7TMR_DISM_rcpt_extracell_dom1"/>
</dbReference>
<evidence type="ECO:0000313" key="6">
    <source>
        <dbReference type="EMBL" id="SEO74394.1"/>
    </source>
</evidence>
<keyword evidence="3" id="KW-0472">Membrane</keyword>
<dbReference type="OrthoDB" id="5289013at2"/>
<accession>A0A1H8S7M6</accession>
<dbReference type="Pfam" id="PF07696">
    <property type="entry name" value="7TMR-DISMED2"/>
    <property type="match status" value="1"/>
</dbReference>
<feature type="transmembrane region" description="Helical" evidence="3">
    <location>
        <begin position="183"/>
        <end position="205"/>
    </location>
</feature>
<evidence type="ECO:0000256" key="3">
    <source>
        <dbReference type="SAM" id="Phobius"/>
    </source>
</evidence>
<proteinExistence type="predicted"/>
<dbReference type="SMART" id="SM00267">
    <property type="entry name" value="GGDEF"/>
    <property type="match status" value="1"/>
</dbReference>
<dbReference type="Pfam" id="PF00990">
    <property type="entry name" value="GGDEF"/>
    <property type="match status" value="1"/>
</dbReference>
<dbReference type="Proteomes" id="UP000198814">
    <property type="component" value="Unassembled WGS sequence"/>
</dbReference>
<comment type="catalytic activity">
    <reaction evidence="2">
        <text>2 GTP = 3',3'-c-di-GMP + 2 diphosphate</text>
        <dbReference type="Rhea" id="RHEA:24898"/>
        <dbReference type="ChEBI" id="CHEBI:33019"/>
        <dbReference type="ChEBI" id="CHEBI:37565"/>
        <dbReference type="ChEBI" id="CHEBI:58805"/>
        <dbReference type="EC" id="2.7.7.65"/>
    </reaction>
</comment>
<dbReference type="PANTHER" id="PTHR45138">
    <property type="entry name" value="REGULATORY COMPONENTS OF SENSORY TRANSDUCTION SYSTEM"/>
    <property type="match status" value="1"/>
</dbReference>
<feature type="transmembrane region" description="Helical" evidence="3">
    <location>
        <begin position="212"/>
        <end position="231"/>
    </location>
</feature>
<dbReference type="InterPro" id="IPR043128">
    <property type="entry name" value="Rev_trsase/Diguanyl_cyclase"/>
</dbReference>
<feature type="signal peptide" evidence="4">
    <location>
        <begin position="1"/>
        <end position="23"/>
    </location>
</feature>
<evidence type="ECO:0000256" key="2">
    <source>
        <dbReference type="ARBA" id="ARBA00034247"/>
    </source>
</evidence>
<keyword evidence="3" id="KW-0812">Transmembrane</keyword>
<dbReference type="SUPFAM" id="SSF55073">
    <property type="entry name" value="Nucleotide cyclase"/>
    <property type="match status" value="1"/>
</dbReference>
<dbReference type="STRING" id="42354.SAMN05216333_11721"/>
<evidence type="ECO:0000259" key="5">
    <source>
        <dbReference type="PROSITE" id="PS50887"/>
    </source>
</evidence>
<dbReference type="CDD" id="cd01949">
    <property type="entry name" value="GGDEF"/>
    <property type="match status" value="1"/>
</dbReference>
<name>A0A1H8S7M6_9PROT</name>
<dbReference type="GO" id="GO:0052621">
    <property type="term" value="F:diguanylate cyclase activity"/>
    <property type="evidence" value="ECO:0007669"/>
    <property type="project" value="UniProtKB-EC"/>
</dbReference>
<dbReference type="InterPro" id="IPR000160">
    <property type="entry name" value="GGDEF_dom"/>
</dbReference>
<feature type="chain" id="PRO_5011726403" description="diguanylate cyclase" evidence="4">
    <location>
        <begin position="24"/>
        <end position="567"/>
    </location>
</feature>
<dbReference type="FunFam" id="3.30.70.270:FF:000001">
    <property type="entry name" value="Diguanylate cyclase domain protein"/>
    <property type="match status" value="1"/>
</dbReference>
<dbReference type="InterPro" id="IPR050469">
    <property type="entry name" value="Diguanylate_Cyclase"/>
</dbReference>
<keyword evidence="7" id="KW-1185">Reference proteome</keyword>
<dbReference type="NCBIfam" id="TIGR00254">
    <property type="entry name" value="GGDEF"/>
    <property type="match status" value="1"/>
</dbReference>
<dbReference type="AlphaFoldDB" id="A0A1H8S7M6"/>
<dbReference type="RefSeq" id="WP_090320271.1">
    <property type="nucleotide sequence ID" value="NZ_FNOE01000018.1"/>
</dbReference>
<dbReference type="InterPro" id="IPR011622">
    <property type="entry name" value="7TMR_DISM_rcpt_extracell_dom2"/>
</dbReference>
<evidence type="ECO:0000313" key="7">
    <source>
        <dbReference type="Proteomes" id="UP000198814"/>
    </source>
</evidence>
<feature type="transmembrane region" description="Helical" evidence="3">
    <location>
        <begin position="251"/>
        <end position="270"/>
    </location>
</feature>
<dbReference type="InterPro" id="IPR029787">
    <property type="entry name" value="Nucleotide_cyclase"/>
</dbReference>
<dbReference type="PANTHER" id="PTHR45138:SF9">
    <property type="entry name" value="DIGUANYLATE CYCLASE DGCM-RELATED"/>
    <property type="match status" value="1"/>
</dbReference>